<evidence type="ECO:0000256" key="1">
    <source>
        <dbReference type="SAM" id="Phobius"/>
    </source>
</evidence>
<keyword evidence="1" id="KW-0472">Membrane</keyword>
<dbReference type="Proteomes" id="UP000600946">
    <property type="component" value="Unassembled WGS sequence"/>
</dbReference>
<proteinExistence type="predicted"/>
<feature type="transmembrane region" description="Helical" evidence="1">
    <location>
        <begin position="38"/>
        <end position="58"/>
    </location>
</feature>
<protein>
    <recommendedName>
        <fullName evidence="4">Holin</fullName>
    </recommendedName>
</protein>
<sequence length="86" mass="8855">MTDATRRTVRTVVQTVLGIAAGLPLIIDASGIPQSTAGVAVVLAVAAGLTRVMALPVVEQLLPGWLRTAPSPDAELLALDRDRGAE</sequence>
<keyword evidence="3" id="KW-1185">Reference proteome</keyword>
<keyword evidence="1" id="KW-1133">Transmembrane helix</keyword>
<evidence type="ECO:0008006" key="4">
    <source>
        <dbReference type="Google" id="ProtNLM"/>
    </source>
</evidence>
<evidence type="ECO:0000313" key="3">
    <source>
        <dbReference type="Proteomes" id="UP000600946"/>
    </source>
</evidence>
<comment type="caution">
    <text evidence="2">The sequence shown here is derived from an EMBL/GenBank/DDBJ whole genome shotgun (WGS) entry which is preliminary data.</text>
</comment>
<dbReference type="RefSeq" id="WP_190029235.1">
    <property type="nucleotide sequence ID" value="NZ_BMUU01000018.1"/>
</dbReference>
<organism evidence="2 3">
    <name type="scientific">Streptomyces xanthochromogenes</name>
    <dbReference type="NCBI Taxonomy" id="67384"/>
    <lineage>
        <taxon>Bacteria</taxon>
        <taxon>Bacillati</taxon>
        <taxon>Actinomycetota</taxon>
        <taxon>Actinomycetes</taxon>
        <taxon>Kitasatosporales</taxon>
        <taxon>Streptomycetaceae</taxon>
        <taxon>Streptomyces</taxon>
    </lineage>
</organism>
<dbReference type="EMBL" id="BMUU01000018">
    <property type="protein sequence ID" value="GGY65733.1"/>
    <property type="molecule type" value="Genomic_DNA"/>
</dbReference>
<gene>
    <name evidence="2" type="ORF">GCM10010326_70420</name>
</gene>
<dbReference type="GeneID" id="96294908"/>
<keyword evidence="1" id="KW-0812">Transmembrane</keyword>
<accession>A0ABQ3ARN8</accession>
<feature type="transmembrane region" description="Helical" evidence="1">
    <location>
        <begin position="12"/>
        <end position="32"/>
    </location>
</feature>
<evidence type="ECO:0000313" key="2">
    <source>
        <dbReference type="EMBL" id="GGY65733.1"/>
    </source>
</evidence>
<reference evidence="3" key="1">
    <citation type="journal article" date="2019" name="Int. J. Syst. Evol. Microbiol.">
        <title>The Global Catalogue of Microorganisms (GCM) 10K type strain sequencing project: providing services to taxonomists for standard genome sequencing and annotation.</title>
        <authorList>
            <consortium name="The Broad Institute Genomics Platform"/>
            <consortium name="The Broad Institute Genome Sequencing Center for Infectious Disease"/>
            <person name="Wu L."/>
            <person name="Ma J."/>
        </authorList>
    </citation>
    <scope>NUCLEOTIDE SEQUENCE [LARGE SCALE GENOMIC DNA]</scope>
    <source>
        <strain evidence="3">JCM 4594</strain>
    </source>
</reference>
<name>A0ABQ3ARN8_9ACTN</name>